<sequence>MFSLVTLAFAACSKTVRKSYNRTVSRAARVRLRKCCYRLILFTRTRPSTNPRNTKTCFLAAKHGHLECLRAAHEMGCSWNVHTCHVAARLGNVECLAFAYGHGCPTDPDTFRLAVTNKRSACVQFLMSTGRHHWNPELMYDAVINDRLETVAFLHENGCPWTSLLMGTVAMSGNLDIMRYAHEHGCPWQEDTSARAMAYENFDCMKYAIKHGCPLSRRYELFAPMQPIYSIL</sequence>
<dbReference type="GeneID" id="112683426"/>
<accession>A0A2S2Q1N4</accession>
<evidence type="ECO:0000313" key="3">
    <source>
        <dbReference type="RefSeq" id="XP_025410256.1"/>
    </source>
</evidence>
<dbReference type="RefSeq" id="XP_025410257.1">
    <property type="nucleotide sequence ID" value="XM_025554472.1"/>
</dbReference>
<evidence type="ECO:0000313" key="2">
    <source>
        <dbReference type="Proteomes" id="UP000694846"/>
    </source>
</evidence>
<dbReference type="InterPro" id="IPR036770">
    <property type="entry name" value="Ankyrin_rpt-contain_sf"/>
</dbReference>
<dbReference type="Gene3D" id="1.25.40.20">
    <property type="entry name" value="Ankyrin repeat-containing domain"/>
    <property type="match status" value="1"/>
</dbReference>
<name>A0A2S2Q1N4_9HEMI</name>
<organism evidence="1">
    <name type="scientific">Sipha flava</name>
    <name type="common">yellow sugarcane aphid</name>
    <dbReference type="NCBI Taxonomy" id="143950"/>
    <lineage>
        <taxon>Eukaryota</taxon>
        <taxon>Metazoa</taxon>
        <taxon>Ecdysozoa</taxon>
        <taxon>Arthropoda</taxon>
        <taxon>Hexapoda</taxon>
        <taxon>Insecta</taxon>
        <taxon>Pterygota</taxon>
        <taxon>Neoptera</taxon>
        <taxon>Paraneoptera</taxon>
        <taxon>Hemiptera</taxon>
        <taxon>Sternorrhyncha</taxon>
        <taxon>Aphidomorpha</taxon>
        <taxon>Aphidoidea</taxon>
        <taxon>Aphididae</taxon>
        <taxon>Sipha</taxon>
    </lineage>
</organism>
<dbReference type="SUPFAM" id="SSF48403">
    <property type="entry name" value="Ankyrin repeat"/>
    <property type="match status" value="1"/>
</dbReference>
<gene>
    <name evidence="3 4" type="primary">LOC112683426</name>
    <name evidence="1" type="ORF">g.8277</name>
</gene>
<evidence type="ECO:0000313" key="1">
    <source>
        <dbReference type="EMBL" id="MBY71685.1"/>
    </source>
</evidence>
<protein>
    <submittedName>
        <fullName evidence="3 4">Uncharacterized protein LOC112683426</fullName>
    </submittedName>
</protein>
<dbReference type="Proteomes" id="UP000694846">
    <property type="component" value="Unplaced"/>
</dbReference>
<reference evidence="1" key="1">
    <citation type="submission" date="2018-04" db="EMBL/GenBank/DDBJ databases">
        <title>Transcriptome assembly of Sipha flava.</title>
        <authorList>
            <person name="Scully E.D."/>
            <person name="Geib S.M."/>
            <person name="Palmer N.A."/>
            <person name="Koch K."/>
            <person name="Bradshaw J."/>
            <person name="Heng-Moss T."/>
            <person name="Sarath G."/>
        </authorList>
    </citation>
    <scope>NUCLEOTIDE SEQUENCE</scope>
</reference>
<dbReference type="OrthoDB" id="6620615at2759"/>
<keyword evidence="2" id="KW-1185">Reference proteome</keyword>
<dbReference type="EMBL" id="GGMS01002482">
    <property type="protein sequence ID" value="MBY71685.1"/>
    <property type="molecule type" value="Transcribed_RNA"/>
</dbReference>
<dbReference type="RefSeq" id="XP_025410256.1">
    <property type="nucleotide sequence ID" value="XM_025554471.1"/>
</dbReference>
<proteinExistence type="predicted"/>
<reference evidence="3 4" key="2">
    <citation type="submission" date="2025-04" db="UniProtKB">
        <authorList>
            <consortium name="RefSeq"/>
        </authorList>
    </citation>
    <scope>IDENTIFICATION</scope>
    <source>
        <tissue evidence="3 4">Whole body</tissue>
    </source>
</reference>
<dbReference type="InterPro" id="IPR052050">
    <property type="entry name" value="SecEffector_AnkRepeat"/>
</dbReference>
<dbReference type="PANTHER" id="PTHR46586:SF3">
    <property type="entry name" value="ANKYRIN REPEAT-CONTAINING PROTEIN"/>
    <property type="match status" value="1"/>
</dbReference>
<evidence type="ECO:0000313" key="4">
    <source>
        <dbReference type="RefSeq" id="XP_025410257.1"/>
    </source>
</evidence>
<dbReference type="AlphaFoldDB" id="A0A2S2Q1N4"/>
<dbReference type="PANTHER" id="PTHR46586">
    <property type="entry name" value="ANKYRIN REPEAT-CONTAINING PROTEIN"/>
    <property type="match status" value="1"/>
</dbReference>